<proteinExistence type="predicted"/>
<evidence type="ECO:0000313" key="2">
    <source>
        <dbReference type="EMBL" id="KAG0580555.1"/>
    </source>
</evidence>
<feature type="compositionally biased region" description="Polar residues" evidence="1">
    <location>
        <begin position="61"/>
        <end position="70"/>
    </location>
</feature>
<feature type="region of interest" description="Disordered" evidence="1">
    <location>
        <begin position="1"/>
        <end position="25"/>
    </location>
</feature>
<evidence type="ECO:0000313" key="3">
    <source>
        <dbReference type="Proteomes" id="UP000822688"/>
    </source>
</evidence>
<organism evidence="2 3">
    <name type="scientific">Ceratodon purpureus</name>
    <name type="common">Fire moss</name>
    <name type="synonym">Dicranum purpureum</name>
    <dbReference type="NCBI Taxonomy" id="3225"/>
    <lineage>
        <taxon>Eukaryota</taxon>
        <taxon>Viridiplantae</taxon>
        <taxon>Streptophyta</taxon>
        <taxon>Embryophyta</taxon>
        <taxon>Bryophyta</taxon>
        <taxon>Bryophytina</taxon>
        <taxon>Bryopsida</taxon>
        <taxon>Dicranidae</taxon>
        <taxon>Pseudoditrichales</taxon>
        <taxon>Ditrichaceae</taxon>
        <taxon>Ceratodon</taxon>
    </lineage>
</organism>
<feature type="region of interest" description="Disordered" evidence="1">
    <location>
        <begin position="61"/>
        <end position="94"/>
    </location>
</feature>
<comment type="caution">
    <text evidence="2">The sequence shown here is derived from an EMBL/GenBank/DDBJ whole genome shotgun (WGS) entry which is preliminary data.</text>
</comment>
<accession>A0A8T0IC41</accession>
<dbReference type="EMBL" id="CM026424">
    <property type="protein sequence ID" value="KAG0580555.1"/>
    <property type="molecule type" value="Genomic_DNA"/>
</dbReference>
<dbReference type="AlphaFoldDB" id="A0A8T0IC41"/>
<name>A0A8T0IC41_CERPU</name>
<dbReference type="Proteomes" id="UP000822688">
    <property type="component" value="Chromosome 4"/>
</dbReference>
<keyword evidence="3" id="KW-1185">Reference proteome</keyword>
<feature type="compositionally biased region" description="Basic and acidic residues" evidence="1">
    <location>
        <begin position="1"/>
        <end position="16"/>
    </location>
</feature>
<reference evidence="2" key="1">
    <citation type="submission" date="2020-06" db="EMBL/GenBank/DDBJ databases">
        <title>WGS assembly of Ceratodon purpureus strain R40.</title>
        <authorList>
            <person name="Carey S.B."/>
            <person name="Jenkins J."/>
            <person name="Shu S."/>
            <person name="Lovell J.T."/>
            <person name="Sreedasyam A."/>
            <person name="Maumus F."/>
            <person name="Tiley G.P."/>
            <person name="Fernandez-Pozo N."/>
            <person name="Barry K."/>
            <person name="Chen C."/>
            <person name="Wang M."/>
            <person name="Lipzen A."/>
            <person name="Daum C."/>
            <person name="Saski C.A."/>
            <person name="Payton A.C."/>
            <person name="Mcbreen J.C."/>
            <person name="Conrad R.E."/>
            <person name="Kollar L.M."/>
            <person name="Olsson S."/>
            <person name="Huttunen S."/>
            <person name="Landis J.B."/>
            <person name="Wickett N.J."/>
            <person name="Johnson M.G."/>
            <person name="Rensing S.A."/>
            <person name="Grimwood J."/>
            <person name="Schmutz J."/>
            <person name="Mcdaniel S.F."/>
        </authorList>
    </citation>
    <scope>NUCLEOTIDE SEQUENCE</scope>
    <source>
        <strain evidence="2">R40</strain>
    </source>
</reference>
<gene>
    <name evidence="2" type="ORF">KC19_4G182000</name>
</gene>
<protein>
    <submittedName>
        <fullName evidence="2">Uncharacterized protein</fullName>
    </submittedName>
</protein>
<sequence>MCRRHGCEDHAGEDRSMGMALKPSGLGQNLDSSHVVFYSRHRFHDVFRRRVTHRLAPSSQVCNRYPTSRNGYDEDKQMDMANTNNGYDKHKQWI</sequence>
<evidence type="ECO:0000256" key="1">
    <source>
        <dbReference type="SAM" id="MobiDB-lite"/>
    </source>
</evidence>